<reference evidence="1 2" key="1">
    <citation type="submission" date="2018-04" db="EMBL/GenBank/DDBJ databases">
        <title>The genome of golden apple snail Pomacea canaliculata provides insight into stress tolerance and invasive adaptation.</title>
        <authorList>
            <person name="Liu C."/>
            <person name="Liu B."/>
            <person name="Ren Y."/>
            <person name="Zhang Y."/>
            <person name="Wang H."/>
            <person name="Li S."/>
            <person name="Jiang F."/>
            <person name="Yin L."/>
            <person name="Zhang G."/>
            <person name="Qian W."/>
            <person name="Fan W."/>
        </authorList>
    </citation>
    <scope>NUCLEOTIDE SEQUENCE [LARGE SCALE GENOMIC DNA]</scope>
    <source>
        <strain evidence="1">SZHN2017</strain>
        <tissue evidence="1">Muscle</tissue>
    </source>
</reference>
<accession>A0A2T7NIE9</accession>
<proteinExistence type="predicted"/>
<name>A0A2T7NIE9_POMCA</name>
<dbReference type="EMBL" id="PZQS01000012">
    <property type="protein sequence ID" value="PVD20944.1"/>
    <property type="molecule type" value="Genomic_DNA"/>
</dbReference>
<gene>
    <name evidence="1" type="ORF">C0Q70_19107</name>
</gene>
<dbReference type="AlphaFoldDB" id="A0A2T7NIE9"/>
<evidence type="ECO:0000313" key="2">
    <source>
        <dbReference type="Proteomes" id="UP000245119"/>
    </source>
</evidence>
<sequence length="117" mass="13451">MKDCSGFRAVGPKYSVETRRDAGCFWNENVYVDPGADKDRDVQWQVFLSQLSGGKRFCRVLDNVSFVTRFLRVKMSTLTLEPHPVDRHYRNLRIFRGNSNNCSLQSSSIRTSTTSHT</sequence>
<organism evidence="1 2">
    <name type="scientific">Pomacea canaliculata</name>
    <name type="common">Golden apple snail</name>
    <dbReference type="NCBI Taxonomy" id="400727"/>
    <lineage>
        <taxon>Eukaryota</taxon>
        <taxon>Metazoa</taxon>
        <taxon>Spiralia</taxon>
        <taxon>Lophotrochozoa</taxon>
        <taxon>Mollusca</taxon>
        <taxon>Gastropoda</taxon>
        <taxon>Caenogastropoda</taxon>
        <taxon>Architaenioglossa</taxon>
        <taxon>Ampullarioidea</taxon>
        <taxon>Ampullariidae</taxon>
        <taxon>Pomacea</taxon>
    </lineage>
</organism>
<evidence type="ECO:0000313" key="1">
    <source>
        <dbReference type="EMBL" id="PVD20944.1"/>
    </source>
</evidence>
<comment type="caution">
    <text evidence="1">The sequence shown here is derived from an EMBL/GenBank/DDBJ whole genome shotgun (WGS) entry which is preliminary data.</text>
</comment>
<keyword evidence="2" id="KW-1185">Reference proteome</keyword>
<dbReference type="Proteomes" id="UP000245119">
    <property type="component" value="Linkage Group LG12"/>
</dbReference>
<protein>
    <submittedName>
        <fullName evidence="1">Uncharacterized protein</fullName>
    </submittedName>
</protein>